<evidence type="ECO:0000313" key="7">
    <source>
        <dbReference type="EMBL" id="ABK53141.1"/>
    </source>
</evidence>
<evidence type="ECO:0000256" key="4">
    <source>
        <dbReference type="ARBA" id="ARBA00022969"/>
    </source>
</evidence>
<dbReference type="GO" id="GO:0000917">
    <property type="term" value="P:division septum assembly"/>
    <property type="evidence" value="ECO:0007669"/>
    <property type="project" value="UniProtKB-KW"/>
</dbReference>
<evidence type="ECO:0000256" key="6">
    <source>
        <dbReference type="ARBA" id="ARBA00023306"/>
    </source>
</evidence>
<dbReference type="GO" id="GO:0030435">
    <property type="term" value="P:sporulation resulting in formation of a cellular spore"/>
    <property type="evidence" value="ECO:0007669"/>
    <property type="project" value="UniProtKB-KW"/>
</dbReference>
<accession>A0LUN1</accession>
<name>A0LUN1_ACIC1</name>
<gene>
    <name evidence="7" type="ordered locus">Acel_1369</name>
</gene>
<dbReference type="HOGENOM" id="CLU_126599_0_1_11"/>
<dbReference type="RefSeq" id="WP_011720204.1">
    <property type="nucleotide sequence ID" value="NC_008578.1"/>
</dbReference>
<dbReference type="Proteomes" id="UP000008221">
    <property type="component" value="Chromosome"/>
</dbReference>
<dbReference type="InterPro" id="IPR006776">
    <property type="entry name" value="SsgB"/>
</dbReference>
<dbReference type="Pfam" id="PF04686">
    <property type="entry name" value="SsgA"/>
    <property type="match status" value="1"/>
</dbReference>
<dbReference type="GO" id="GO:0030428">
    <property type="term" value="C:cell septum"/>
    <property type="evidence" value="ECO:0007669"/>
    <property type="project" value="UniProtKB-SubCell"/>
</dbReference>
<evidence type="ECO:0000256" key="5">
    <source>
        <dbReference type="ARBA" id="ARBA00023210"/>
    </source>
</evidence>
<dbReference type="InParanoid" id="A0LUN1"/>
<keyword evidence="6" id="KW-0131">Cell cycle</keyword>
<keyword evidence="5" id="KW-0717">Septation</keyword>
<dbReference type="Gene3D" id="2.30.31.20">
    <property type="entry name" value="Sporulation-specific cell division protein SsgB"/>
    <property type="match status" value="1"/>
</dbReference>
<evidence type="ECO:0000256" key="1">
    <source>
        <dbReference type="ARBA" id="ARBA00004431"/>
    </source>
</evidence>
<dbReference type="OrthoDB" id="3853096at2"/>
<dbReference type="AlphaFoldDB" id="A0LUN1"/>
<keyword evidence="4" id="KW-0749">Sporulation</keyword>
<evidence type="ECO:0000256" key="2">
    <source>
        <dbReference type="ARBA" id="ARBA00009323"/>
    </source>
</evidence>
<protein>
    <submittedName>
        <fullName evidence="7">Sporulation and cell division protein SsgA</fullName>
    </submittedName>
</protein>
<evidence type="ECO:0000256" key="3">
    <source>
        <dbReference type="ARBA" id="ARBA00022618"/>
    </source>
</evidence>
<organism evidence="7 8">
    <name type="scientific">Acidothermus cellulolyticus (strain ATCC 43068 / DSM 8971 / 11B)</name>
    <dbReference type="NCBI Taxonomy" id="351607"/>
    <lineage>
        <taxon>Bacteria</taxon>
        <taxon>Bacillati</taxon>
        <taxon>Actinomycetota</taxon>
        <taxon>Actinomycetes</taxon>
        <taxon>Acidothermales</taxon>
        <taxon>Acidothermaceae</taxon>
        <taxon>Acidothermus</taxon>
    </lineage>
</organism>
<dbReference type="InterPro" id="IPR038658">
    <property type="entry name" value="SsgB_sf"/>
</dbReference>
<dbReference type="KEGG" id="ace:Acel_1369"/>
<keyword evidence="3 7" id="KW-0132">Cell division</keyword>
<comment type="subcellular location">
    <subcellularLocation>
        <location evidence="1">Cell septum</location>
    </subcellularLocation>
</comment>
<evidence type="ECO:0000313" key="8">
    <source>
        <dbReference type="Proteomes" id="UP000008221"/>
    </source>
</evidence>
<dbReference type="eggNOG" id="ENOG5032RFA">
    <property type="taxonomic scope" value="Bacteria"/>
</dbReference>
<sequence length="128" mass="14120">MNASVHIIEVTEFHLLLDGDSRVITARLHYDPADPYVITVHFDTGVTWVLGRDLLADGLHMEIGDGDVHLRPEGDQLFLTLRSPSGEALLAASRSAIAGFMADTERVVPRGTEHLRVDLDKELARLLP</sequence>
<comment type="similarity">
    <text evidence="2">Belongs to the SsgA family.</text>
</comment>
<keyword evidence="8" id="KW-1185">Reference proteome</keyword>
<reference evidence="7 8" key="1">
    <citation type="journal article" date="2009" name="Genome Res.">
        <title>Complete genome of the cellulolytic thermophile Acidothermus cellulolyticus 11B provides insights into its ecophysiological and evolutionary adaptations.</title>
        <authorList>
            <person name="Barabote R.D."/>
            <person name="Xie G."/>
            <person name="Leu D.H."/>
            <person name="Normand P."/>
            <person name="Necsulea A."/>
            <person name="Daubin V."/>
            <person name="Medigue C."/>
            <person name="Adney W.S."/>
            <person name="Xu X.C."/>
            <person name="Lapidus A."/>
            <person name="Parales R.E."/>
            <person name="Detter C."/>
            <person name="Pujic P."/>
            <person name="Bruce D."/>
            <person name="Lavire C."/>
            <person name="Challacombe J.F."/>
            <person name="Brettin T.S."/>
            <person name="Berry A.M."/>
        </authorList>
    </citation>
    <scope>NUCLEOTIDE SEQUENCE [LARGE SCALE GENOMIC DNA]</scope>
    <source>
        <strain evidence="8">ATCC 43068 / DSM 8971 / 11B</strain>
    </source>
</reference>
<dbReference type="EMBL" id="CP000481">
    <property type="protein sequence ID" value="ABK53141.1"/>
    <property type="molecule type" value="Genomic_DNA"/>
</dbReference>
<proteinExistence type="inferred from homology"/>
<dbReference type="STRING" id="351607.Acel_1369"/>